<gene>
    <name evidence="5" type="ORF">C798_05530</name>
</gene>
<dbReference type="InterPro" id="IPR011701">
    <property type="entry name" value="MFS"/>
</dbReference>
<feature type="transmembrane region" description="Helical" evidence="4">
    <location>
        <begin position="267"/>
        <end position="289"/>
    </location>
</feature>
<feature type="transmembrane region" description="Helical" evidence="4">
    <location>
        <begin position="327"/>
        <end position="350"/>
    </location>
</feature>
<dbReference type="Pfam" id="PF07690">
    <property type="entry name" value="MFS_1"/>
    <property type="match status" value="1"/>
</dbReference>
<keyword evidence="2 4" id="KW-1133">Transmembrane helix</keyword>
<sequence length="396" mass="41756">MTRPPSTRFSLPQVGSTLLLGALALLILGLQPILLDELVSDRIITMEGVGIIAMGEIVALGLGVTIGDLLLSLARYRSTLIISALLVALLDLLTAQAHGDLQFTLLRIGAGLAEGVLVWGATSVIVRASNPGRLTALFMVWQTLLQSSTASALASWVLPGLGWRAGFQVLALTAVLAALLPLALPRQLQPLAAPTEARLKWSSTCLLPLAVAFCQMAGIGALWMYLEPIGVAHGLPASQAHALISTVLLMQVAGGVMAIWLVRRLPLVATLTIGALVLAAISAAIYLMPGHAPGAFRWLSHVFGFAWLFLMPFHVPLAFRADDKGRVAVLVPAAQLLGSAFGPLVASLAVSGENTAWVPLVSFAFAAAMMLMMVVGRKRWSRHPLQPQDTYTGATG</sequence>
<evidence type="ECO:0000256" key="1">
    <source>
        <dbReference type="ARBA" id="ARBA00022692"/>
    </source>
</evidence>
<protein>
    <submittedName>
        <fullName evidence="5">MFS transporter</fullName>
    </submittedName>
</protein>
<reference evidence="5 6" key="1">
    <citation type="journal article" date="2012" name="J. Bacteriol.">
        <title>Genome sequence of the pathogenic Herbaspirillum seropedicae strain Os34, isolated from rice roots.</title>
        <authorList>
            <person name="Ye W."/>
            <person name="Ye S."/>
            <person name="Liu J."/>
            <person name="Chang S."/>
            <person name="Chen M."/>
            <person name="Zhu B."/>
            <person name="Guo L."/>
            <person name="An Q."/>
        </authorList>
    </citation>
    <scope>NUCLEOTIDE SEQUENCE [LARGE SCALE GENOMIC DNA]</scope>
    <source>
        <strain evidence="5 6">Os34</strain>
    </source>
</reference>
<dbReference type="AlphaFoldDB" id="A0A6M3ZMB5"/>
<feature type="transmembrane region" description="Helical" evidence="4">
    <location>
        <begin position="138"/>
        <end position="159"/>
    </location>
</feature>
<dbReference type="Gene3D" id="1.20.1250.20">
    <property type="entry name" value="MFS general substrate transporter like domains"/>
    <property type="match status" value="2"/>
</dbReference>
<proteinExistence type="predicted"/>
<organism evidence="5 6">
    <name type="scientific">Herbaspirillum rubrisubalbicans Os34</name>
    <dbReference type="NCBI Taxonomy" id="1235827"/>
    <lineage>
        <taxon>Bacteria</taxon>
        <taxon>Pseudomonadati</taxon>
        <taxon>Pseudomonadota</taxon>
        <taxon>Betaproteobacteria</taxon>
        <taxon>Burkholderiales</taxon>
        <taxon>Oxalobacteraceae</taxon>
        <taxon>Herbaspirillum</taxon>
    </lineage>
</organism>
<accession>A0A6M3ZMB5</accession>
<dbReference type="SUPFAM" id="SSF103473">
    <property type="entry name" value="MFS general substrate transporter"/>
    <property type="match status" value="1"/>
</dbReference>
<dbReference type="Proteomes" id="UP000501648">
    <property type="component" value="Chromosome"/>
</dbReference>
<feature type="transmembrane region" description="Helical" evidence="4">
    <location>
        <begin position="356"/>
        <end position="375"/>
    </location>
</feature>
<evidence type="ECO:0000256" key="4">
    <source>
        <dbReference type="SAM" id="Phobius"/>
    </source>
</evidence>
<evidence type="ECO:0000313" key="6">
    <source>
        <dbReference type="Proteomes" id="UP000501648"/>
    </source>
</evidence>
<dbReference type="RefSeq" id="WP_017454341.1">
    <property type="nucleotide sequence ID" value="NZ_CP008956.1"/>
</dbReference>
<feature type="transmembrane region" description="Helical" evidence="4">
    <location>
        <begin position="205"/>
        <end position="226"/>
    </location>
</feature>
<keyword evidence="1 4" id="KW-0812">Transmembrane</keyword>
<name>A0A6M3ZMB5_9BURK</name>
<evidence type="ECO:0000256" key="3">
    <source>
        <dbReference type="ARBA" id="ARBA00023136"/>
    </source>
</evidence>
<dbReference type="GO" id="GO:0022857">
    <property type="term" value="F:transmembrane transporter activity"/>
    <property type="evidence" value="ECO:0007669"/>
    <property type="project" value="InterPro"/>
</dbReference>
<feature type="transmembrane region" description="Helical" evidence="4">
    <location>
        <begin position="295"/>
        <end position="315"/>
    </location>
</feature>
<feature type="transmembrane region" description="Helical" evidence="4">
    <location>
        <begin position="80"/>
        <end position="99"/>
    </location>
</feature>
<dbReference type="InterPro" id="IPR036259">
    <property type="entry name" value="MFS_trans_sf"/>
</dbReference>
<dbReference type="EMBL" id="CP008956">
    <property type="protein sequence ID" value="QJP99704.1"/>
    <property type="molecule type" value="Genomic_DNA"/>
</dbReference>
<feature type="transmembrane region" description="Helical" evidence="4">
    <location>
        <begin position="238"/>
        <end position="260"/>
    </location>
</feature>
<evidence type="ECO:0000313" key="5">
    <source>
        <dbReference type="EMBL" id="QJP99704.1"/>
    </source>
</evidence>
<feature type="transmembrane region" description="Helical" evidence="4">
    <location>
        <begin position="165"/>
        <end position="184"/>
    </location>
</feature>
<keyword evidence="3 4" id="KW-0472">Membrane</keyword>
<feature type="transmembrane region" description="Helical" evidence="4">
    <location>
        <begin position="105"/>
        <end position="126"/>
    </location>
</feature>
<feature type="transmembrane region" description="Helical" evidence="4">
    <location>
        <begin position="51"/>
        <end position="73"/>
    </location>
</feature>
<evidence type="ECO:0000256" key="2">
    <source>
        <dbReference type="ARBA" id="ARBA00022989"/>
    </source>
</evidence>